<protein>
    <recommendedName>
        <fullName evidence="2 8">Elongation factor G</fullName>
        <shortName evidence="8">EF-G</shortName>
    </recommendedName>
</protein>
<dbReference type="InterPro" id="IPR020568">
    <property type="entry name" value="Ribosomal_Su5_D2-typ_SF"/>
</dbReference>
<dbReference type="SUPFAM" id="SSF54980">
    <property type="entry name" value="EF-G C-terminal domain-like"/>
    <property type="match status" value="2"/>
</dbReference>
<dbReference type="FunFam" id="3.30.230.10:FF:000003">
    <property type="entry name" value="Elongation factor G"/>
    <property type="match status" value="1"/>
</dbReference>
<evidence type="ECO:0000256" key="5">
    <source>
        <dbReference type="ARBA" id="ARBA00022917"/>
    </source>
</evidence>
<dbReference type="InterPro" id="IPR005517">
    <property type="entry name" value="Transl_elong_EFG/EF2_IV"/>
</dbReference>
<evidence type="ECO:0000256" key="4">
    <source>
        <dbReference type="ARBA" id="ARBA00022768"/>
    </source>
</evidence>
<reference evidence="11" key="1">
    <citation type="submission" date="2020-01" db="EMBL/GenBank/DDBJ databases">
        <title>'Steroidobacter agaridevorans' sp. nov., agar-degrading bacteria isolated from rhizosphere soils.</title>
        <authorList>
            <person name="Ikenaga M."/>
            <person name="Kataoka M."/>
            <person name="Murouchi A."/>
            <person name="Katsuragi S."/>
            <person name="Sakai M."/>
        </authorList>
    </citation>
    <scope>NUCLEOTIDE SEQUENCE [LARGE SCALE GENOMIC DNA]</scope>
    <source>
        <strain evidence="11">YU21-B</strain>
    </source>
</reference>
<dbReference type="GO" id="GO:0003746">
    <property type="term" value="F:translation elongation factor activity"/>
    <property type="evidence" value="ECO:0007669"/>
    <property type="project" value="UniProtKB-UniRule"/>
</dbReference>
<dbReference type="InterPro" id="IPR000640">
    <property type="entry name" value="EFG_V-like"/>
</dbReference>
<keyword evidence="11" id="KW-1185">Reference proteome</keyword>
<dbReference type="Gene3D" id="3.30.230.10">
    <property type="match status" value="1"/>
</dbReference>
<dbReference type="NCBIfam" id="TIGR00231">
    <property type="entry name" value="small_GTP"/>
    <property type="match status" value="1"/>
</dbReference>
<dbReference type="PROSITE" id="PS51722">
    <property type="entry name" value="G_TR_2"/>
    <property type="match status" value="1"/>
</dbReference>
<dbReference type="GO" id="GO:0032790">
    <property type="term" value="P:ribosome disassembly"/>
    <property type="evidence" value="ECO:0007669"/>
    <property type="project" value="TreeGrafter"/>
</dbReference>
<proteinExistence type="inferred from homology"/>
<dbReference type="NCBIfam" id="NF009381">
    <property type="entry name" value="PRK12740.1-5"/>
    <property type="match status" value="1"/>
</dbReference>
<comment type="similarity">
    <text evidence="1 8">Belongs to the TRAFAC class translation factor GTPase superfamily. Classic translation factor GTPase family. EF-G/EF-2 subfamily.</text>
</comment>
<dbReference type="RefSeq" id="WP_161811152.1">
    <property type="nucleotide sequence ID" value="NZ_BLJN01000001.1"/>
</dbReference>
<dbReference type="InterPro" id="IPR005225">
    <property type="entry name" value="Small_GTP-bd"/>
</dbReference>
<feature type="domain" description="Tr-type G" evidence="9">
    <location>
        <begin position="8"/>
        <end position="303"/>
    </location>
</feature>
<dbReference type="Gene3D" id="3.30.70.240">
    <property type="match status" value="1"/>
</dbReference>
<feature type="binding site" evidence="8">
    <location>
        <begin position="17"/>
        <end position="24"/>
    </location>
    <ligand>
        <name>GTP</name>
        <dbReference type="ChEBI" id="CHEBI:37565"/>
    </ligand>
</feature>
<dbReference type="FunFam" id="3.30.70.240:FF:000001">
    <property type="entry name" value="Elongation factor G"/>
    <property type="match status" value="1"/>
</dbReference>
<dbReference type="SUPFAM" id="SSF54211">
    <property type="entry name" value="Ribosomal protein S5 domain 2-like"/>
    <property type="match status" value="1"/>
</dbReference>
<keyword evidence="8" id="KW-0963">Cytoplasm</keyword>
<dbReference type="PANTHER" id="PTHR43261">
    <property type="entry name" value="TRANSLATION ELONGATION FACTOR G-RELATED"/>
    <property type="match status" value="1"/>
</dbReference>
<dbReference type="NCBIfam" id="TIGR00484">
    <property type="entry name" value="EF-G"/>
    <property type="match status" value="1"/>
</dbReference>
<dbReference type="InterPro" id="IPR009000">
    <property type="entry name" value="Transl_B-barrel_sf"/>
</dbReference>
<evidence type="ECO:0000313" key="11">
    <source>
        <dbReference type="Proteomes" id="UP000445000"/>
    </source>
</evidence>
<feature type="binding site" evidence="8">
    <location>
        <begin position="140"/>
        <end position="143"/>
    </location>
    <ligand>
        <name>GTP</name>
        <dbReference type="ChEBI" id="CHEBI:37565"/>
    </ligand>
</feature>
<name>A0A829Y9S6_9GAMM</name>
<dbReference type="Gene3D" id="3.30.70.870">
    <property type="entry name" value="Elongation Factor G (Translational Gtpase), domain 3"/>
    <property type="match status" value="1"/>
</dbReference>
<dbReference type="SMART" id="SM00838">
    <property type="entry name" value="EFG_C"/>
    <property type="match status" value="1"/>
</dbReference>
<evidence type="ECO:0000256" key="2">
    <source>
        <dbReference type="ARBA" id="ARBA00017872"/>
    </source>
</evidence>
<dbReference type="SUPFAM" id="SSF52540">
    <property type="entry name" value="P-loop containing nucleoside triphosphate hydrolases"/>
    <property type="match status" value="1"/>
</dbReference>
<dbReference type="Proteomes" id="UP000445000">
    <property type="component" value="Unassembled WGS sequence"/>
</dbReference>
<evidence type="ECO:0000313" key="10">
    <source>
        <dbReference type="EMBL" id="GFE79486.1"/>
    </source>
</evidence>
<dbReference type="HAMAP" id="MF_00054_B">
    <property type="entry name" value="EF_G_EF_2_B"/>
    <property type="match status" value="1"/>
</dbReference>
<dbReference type="Gene3D" id="3.40.50.300">
    <property type="entry name" value="P-loop containing nucleotide triphosphate hydrolases"/>
    <property type="match status" value="1"/>
</dbReference>
<dbReference type="Pfam" id="PF00679">
    <property type="entry name" value="EFG_C"/>
    <property type="match status" value="1"/>
</dbReference>
<keyword evidence="4 8" id="KW-0251">Elongation factor</keyword>
<dbReference type="CDD" id="cd01434">
    <property type="entry name" value="EFG_mtEFG1_IV"/>
    <property type="match status" value="1"/>
</dbReference>
<dbReference type="EMBL" id="BLJN01000001">
    <property type="protein sequence ID" value="GFE79486.1"/>
    <property type="molecule type" value="Genomic_DNA"/>
</dbReference>
<evidence type="ECO:0000256" key="1">
    <source>
        <dbReference type="ARBA" id="ARBA00005870"/>
    </source>
</evidence>
<evidence type="ECO:0000256" key="3">
    <source>
        <dbReference type="ARBA" id="ARBA00022741"/>
    </source>
</evidence>
<dbReference type="SUPFAM" id="SSF50447">
    <property type="entry name" value="Translation proteins"/>
    <property type="match status" value="1"/>
</dbReference>
<dbReference type="InterPro" id="IPR027417">
    <property type="entry name" value="P-loop_NTPase"/>
</dbReference>
<dbReference type="InterPro" id="IPR031157">
    <property type="entry name" value="G_TR_CS"/>
</dbReference>
<dbReference type="CDD" id="cd01886">
    <property type="entry name" value="EF-G"/>
    <property type="match status" value="1"/>
</dbReference>
<dbReference type="SMART" id="SM00889">
    <property type="entry name" value="EFG_IV"/>
    <property type="match status" value="1"/>
</dbReference>
<dbReference type="GO" id="GO:0003924">
    <property type="term" value="F:GTPase activity"/>
    <property type="evidence" value="ECO:0007669"/>
    <property type="project" value="InterPro"/>
</dbReference>
<keyword evidence="6 8" id="KW-0342">GTP-binding</keyword>
<evidence type="ECO:0000256" key="7">
    <source>
        <dbReference type="ARBA" id="ARBA00024731"/>
    </source>
</evidence>
<dbReference type="FunFam" id="3.30.70.870:FF:000001">
    <property type="entry name" value="Elongation factor G"/>
    <property type="match status" value="1"/>
</dbReference>
<comment type="function">
    <text evidence="7 8">Catalyzes the GTP-dependent ribosomal translocation step during translation elongation. During this step, the ribosome changes from the pre-translocational (PRE) to the post-translocational (POST) state as the newly formed A-site-bound peptidyl-tRNA and P-site-bound deacylated tRNA move to the P and E sites, respectively. Catalyzes the coordinated movement of the two tRNA molecules, the mRNA and conformational changes in the ribosome.</text>
</comment>
<keyword evidence="5 8" id="KW-0648">Protein biosynthesis</keyword>
<dbReference type="InterPro" id="IPR000795">
    <property type="entry name" value="T_Tr_GTP-bd_dom"/>
</dbReference>
<dbReference type="CDD" id="cd03713">
    <property type="entry name" value="EFG_mtEFG_C"/>
    <property type="match status" value="1"/>
</dbReference>
<dbReference type="InterPro" id="IPR004540">
    <property type="entry name" value="Transl_elong_EFG/EF2"/>
</dbReference>
<dbReference type="CDD" id="cd16262">
    <property type="entry name" value="EFG_III"/>
    <property type="match status" value="1"/>
</dbReference>
<dbReference type="PROSITE" id="PS00301">
    <property type="entry name" value="G_TR_1"/>
    <property type="match status" value="1"/>
</dbReference>
<comment type="caution">
    <text evidence="10">The sequence shown here is derived from an EMBL/GenBank/DDBJ whole genome shotgun (WGS) entry which is preliminary data.</text>
</comment>
<dbReference type="InterPro" id="IPR035649">
    <property type="entry name" value="EFG_V"/>
</dbReference>
<dbReference type="GO" id="GO:0005525">
    <property type="term" value="F:GTP binding"/>
    <property type="evidence" value="ECO:0007669"/>
    <property type="project" value="UniProtKB-UniRule"/>
</dbReference>
<dbReference type="PANTHER" id="PTHR43261:SF1">
    <property type="entry name" value="RIBOSOME-RELEASING FACTOR 2, MITOCHONDRIAL"/>
    <property type="match status" value="1"/>
</dbReference>
<evidence type="ECO:0000256" key="8">
    <source>
        <dbReference type="HAMAP-Rule" id="MF_00054"/>
    </source>
</evidence>
<dbReference type="GO" id="GO:0005737">
    <property type="term" value="C:cytoplasm"/>
    <property type="evidence" value="ECO:0007669"/>
    <property type="project" value="UniProtKB-SubCell"/>
</dbReference>
<gene>
    <name evidence="10" type="primary">fusA_1</name>
    <name evidence="8" type="synonym">fusA</name>
    <name evidence="10" type="ORF">GCM10011487_14860</name>
</gene>
<accession>A0A829Y9S6</accession>
<dbReference type="Pfam" id="PF22042">
    <property type="entry name" value="EF-G_D2"/>
    <property type="match status" value="1"/>
</dbReference>
<dbReference type="Pfam" id="PF14492">
    <property type="entry name" value="EFG_III"/>
    <property type="match status" value="1"/>
</dbReference>
<dbReference type="Pfam" id="PF00009">
    <property type="entry name" value="GTP_EFTU"/>
    <property type="match status" value="1"/>
</dbReference>
<dbReference type="InterPro" id="IPR014721">
    <property type="entry name" value="Ribsml_uS5_D2-typ_fold_subgr"/>
</dbReference>
<organism evidence="10 11">
    <name type="scientific">Steroidobacter agaridevorans</name>
    <dbReference type="NCBI Taxonomy" id="2695856"/>
    <lineage>
        <taxon>Bacteria</taxon>
        <taxon>Pseudomonadati</taxon>
        <taxon>Pseudomonadota</taxon>
        <taxon>Gammaproteobacteria</taxon>
        <taxon>Steroidobacterales</taxon>
        <taxon>Steroidobacteraceae</taxon>
        <taxon>Steroidobacter</taxon>
    </lineage>
</organism>
<evidence type="ECO:0000256" key="6">
    <source>
        <dbReference type="ARBA" id="ARBA00023134"/>
    </source>
</evidence>
<dbReference type="FunFam" id="2.40.30.10:FF:000006">
    <property type="entry name" value="Elongation factor G"/>
    <property type="match status" value="1"/>
</dbReference>
<dbReference type="GO" id="GO:0097216">
    <property type="term" value="F:guanosine tetraphosphate binding"/>
    <property type="evidence" value="ECO:0007669"/>
    <property type="project" value="UniProtKB-ARBA"/>
</dbReference>
<feature type="binding site" evidence="8">
    <location>
        <begin position="86"/>
        <end position="90"/>
    </location>
    <ligand>
        <name>GTP</name>
        <dbReference type="ChEBI" id="CHEBI:37565"/>
    </ligand>
</feature>
<dbReference type="InterPro" id="IPR053905">
    <property type="entry name" value="EF-G-like_DII"/>
</dbReference>
<dbReference type="InterPro" id="IPR047872">
    <property type="entry name" value="EFG_IV"/>
</dbReference>
<dbReference type="CDD" id="cd04088">
    <property type="entry name" value="EFG_mtEFG_II"/>
    <property type="match status" value="1"/>
</dbReference>
<dbReference type="InterPro" id="IPR035647">
    <property type="entry name" value="EFG_III/V"/>
</dbReference>
<sequence>MPRTTALADIRNIGIIAHVDAGKTTTTERILYYTGRKHTIVDVHDTKDLKSSTTTDYMEQEQKRGITIQSAAVSTFWRKKKINVIDTPGHVDFTIEVNRSLRVLDGAVVVFDGVAGVEPQSETNWRLADNYGVPRICYVNKMDRSGANFLRCVDMIKKRLGARPLPVQLPIGSEDNFKGMIDLVEMKALVWESDDRDAVPVEHAITADLADKLDISVPSDRKILADIAKYRSDLVDTCLEQDDAAMEKYLEDGVEPSPEVLRKCLRKGTITASFNPVLCGSSYKNKGVTQMLDAVVDYLPAPTDVEAIKTVDQDGNPNGERKSSDDEPFSALAFKVLNDAYGALTFVRVYSGVLTKGMSVMNSTRGKREKIGRMVEMFAKDANPIEEARAGDIIALVSLAETETGDTLCASESPVILERMRFPDPVISVSVKPKNKAEQEKFGTALGKMVRADPSLKLETDRETGQTILRGMGELHLEVTLDRIRTEYNVEGIMGQPQVAYREAFTKTIAEQYVHKKQTGGSGQFAEVWITFEPLERGAGFEFVDETVGGSVPREYVPSVEKGLRMQMEQGVLAQYPTVDFRARLTDGSYHDVDSNALTFEIAAKACFREAIRKAGPILLEPVMKVETVTPSDYLGDVIGDMNRRRGMIQEQLERGTNIAVVATVPLSEMFGYIGHLRGMTSGRASYTMEFSHYDPVPKNVADVVIEEAAKARSAPKA</sequence>
<dbReference type="InterPro" id="IPR009022">
    <property type="entry name" value="EFG_III"/>
</dbReference>
<dbReference type="Gene3D" id="2.40.30.10">
    <property type="entry name" value="Translation factors"/>
    <property type="match status" value="1"/>
</dbReference>
<dbReference type="PRINTS" id="PR00315">
    <property type="entry name" value="ELONGATNFCT"/>
</dbReference>
<keyword evidence="3 8" id="KW-0547">Nucleotide-binding</keyword>
<dbReference type="FunFam" id="3.40.50.300:FF:000029">
    <property type="entry name" value="Elongation factor G"/>
    <property type="match status" value="1"/>
</dbReference>
<comment type="subcellular location">
    <subcellularLocation>
        <location evidence="8">Cytoplasm</location>
    </subcellularLocation>
</comment>
<dbReference type="Pfam" id="PF03764">
    <property type="entry name" value="EFG_IV"/>
    <property type="match status" value="1"/>
</dbReference>
<dbReference type="InterPro" id="IPR041095">
    <property type="entry name" value="EFG_II"/>
</dbReference>
<dbReference type="AlphaFoldDB" id="A0A829Y9S6"/>
<evidence type="ECO:0000259" key="9">
    <source>
        <dbReference type="PROSITE" id="PS51722"/>
    </source>
</evidence>